<feature type="compositionally biased region" description="Polar residues" evidence="2">
    <location>
        <begin position="10"/>
        <end position="22"/>
    </location>
</feature>
<keyword evidence="3" id="KW-0812">Transmembrane</keyword>
<dbReference type="InterPro" id="IPR007856">
    <property type="entry name" value="SapB_1"/>
</dbReference>
<dbReference type="EMBL" id="SPHZ02000003">
    <property type="protein sequence ID" value="KAF0928054.1"/>
    <property type="molecule type" value="Genomic_DNA"/>
</dbReference>
<name>A0A6G1ETV2_9ORYZ</name>
<keyword evidence="3" id="KW-1133">Transmembrane helix</keyword>
<feature type="domain" description="Saposin B-type" evidence="4">
    <location>
        <begin position="213"/>
        <end position="293"/>
    </location>
</feature>
<feature type="region of interest" description="Disordered" evidence="2">
    <location>
        <begin position="1"/>
        <end position="22"/>
    </location>
</feature>
<dbReference type="GO" id="GO:0006629">
    <property type="term" value="P:lipid metabolic process"/>
    <property type="evidence" value="ECO:0007669"/>
    <property type="project" value="InterPro"/>
</dbReference>
<evidence type="ECO:0000313" key="6">
    <source>
        <dbReference type="Proteomes" id="UP000479710"/>
    </source>
</evidence>
<proteinExistence type="predicted"/>
<evidence type="ECO:0000256" key="3">
    <source>
        <dbReference type="SAM" id="Phobius"/>
    </source>
</evidence>
<keyword evidence="3" id="KW-0472">Membrane</keyword>
<dbReference type="SUPFAM" id="SSF47862">
    <property type="entry name" value="Saposin"/>
    <property type="match status" value="2"/>
</dbReference>
<accession>A0A6G1ETV2</accession>
<organism evidence="5 6">
    <name type="scientific">Oryza meyeriana var. granulata</name>
    <dbReference type="NCBI Taxonomy" id="110450"/>
    <lineage>
        <taxon>Eukaryota</taxon>
        <taxon>Viridiplantae</taxon>
        <taxon>Streptophyta</taxon>
        <taxon>Embryophyta</taxon>
        <taxon>Tracheophyta</taxon>
        <taxon>Spermatophyta</taxon>
        <taxon>Magnoliopsida</taxon>
        <taxon>Liliopsida</taxon>
        <taxon>Poales</taxon>
        <taxon>Poaceae</taxon>
        <taxon>BOP clade</taxon>
        <taxon>Oryzoideae</taxon>
        <taxon>Oryzeae</taxon>
        <taxon>Oryzinae</taxon>
        <taxon>Oryza</taxon>
        <taxon>Oryza meyeriana</taxon>
    </lineage>
</organism>
<dbReference type="PANTHER" id="PTHR11480:SF71">
    <property type="entry name" value="SAPOSIN B DOMAIN-CONTAINING PROTEIN"/>
    <property type="match status" value="1"/>
</dbReference>
<protein>
    <recommendedName>
        <fullName evidence="4">Saposin B-type domain-containing protein</fullName>
    </recommendedName>
</protein>
<reference evidence="5 6" key="1">
    <citation type="submission" date="2019-11" db="EMBL/GenBank/DDBJ databases">
        <title>Whole genome sequence of Oryza granulata.</title>
        <authorList>
            <person name="Li W."/>
        </authorList>
    </citation>
    <scope>NUCLEOTIDE SEQUENCE [LARGE SCALE GENOMIC DNA]</scope>
    <source>
        <strain evidence="6">cv. Menghai</strain>
        <tissue evidence="5">Leaf</tissue>
    </source>
</reference>
<evidence type="ECO:0000259" key="4">
    <source>
        <dbReference type="PROSITE" id="PS50015"/>
    </source>
</evidence>
<dbReference type="AlphaFoldDB" id="A0A6G1ETV2"/>
<dbReference type="InterPro" id="IPR008139">
    <property type="entry name" value="SaposinB_dom"/>
</dbReference>
<feature type="domain" description="Saposin B-type" evidence="4">
    <location>
        <begin position="127"/>
        <end position="206"/>
    </location>
</feature>
<dbReference type="InterPro" id="IPR051428">
    <property type="entry name" value="Sphingo_Act-Surfact_Prot"/>
</dbReference>
<keyword evidence="6" id="KW-1185">Reference proteome</keyword>
<dbReference type="PROSITE" id="PS50015">
    <property type="entry name" value="SAP_B"/>
    <property type="match status" value="2"/>
</dbReference>
<dbReference type="SMART" id="SM00741">
    <property type="entry name" value="SapB"/>
    <property type="match status" value="2"/>
</dbReference>
<sequence>GPTQAHLEKSTPSSSRLVSPKSVTSSLSTVPCSALLAASLPLASLRRGWRLPLEAPPLSPRSHRLDGRPPSLPPKDPHLKSAGKMGLRVVLMFIIAIMLLGGTSLAFDSAVGEKISNVDTSLTMKVNPQLCQICEEFATEALFYLNENETQFEIIATLHQACSKFPSFKLECTKLVDYYATLFFTKVTSLSPEEFCESVSLCDKVAFIRLRRHEDACTLCHEMVDEILNDLEDPDMELKIIEVLLKGCNNAESFVQKCKKLIIENAPLILEHIKKFLKKRDFCNSIHVCGGKIIPAKERVPGVLSAA</sequence>
<dbReference type="InterPro" id="IPR011001">
    <property type="entry name" value="Saposin-like"/>
</dbReference>
<gene>
    <name evidence="5" type="ORF">E2562_037482</name>
</gene>
<comment type="caution">
    <text evidence="5">The sequence shown here is derived from an EMBL/GenBank/DDBJ whole genome shotgun (WGS) entry which is preliminary data.</text>
</comment>
<dbReference type="Pfam" id="PF05184">
    <property type="entry name" value="SapB_1"/>
    <property type="match status" value="2"/>
</dbReference>
<feature type="non-terminal residue" evidence="5">
    <location>
        <position position="1"/>
    </location>
</feature>
<dbReference type="Gene3D" id="1.10.225.10">
    <property type="entry name" value="Saposin-like"/>
    <property type="match status" value="2"/>
</dbReference>
<feature type="transmembrane region" description="Helical" evidence="3">
    <location>
        <begin position="85"/>
        <end position="107"/>
    </location>
</feature>
<evidence type="ECO:0000256" key="2">
    <source>
        <dbReference type="SAM" id="MobiDB-lite"/>
    </source>
</evidence>
<dbReference type="PANTHER" id="PTHR11480">
    <property type="entry name" value="SAPOSIN-RELATED"/>
    <property type="match status" value="1"/>
</dbReference>
<feature type="region of interest" description="Disordered" evidence="2">
    <location>
        <begin position="56"/>
        <end position="79"/>
    </location>
</feature>
<dbReference type="OrthoDB" id="69496at2759"/>
<dbReference type="Proteomes" id="UP000479710">
    <property type="component" value="Unassembled WGS sequence"/>
</dbReference>
<evidence type="ECO:0000256" key="1">
    <source>
        <dbReference type="ARBA" id="ARBA00023157"/>
    </source>
</evidence>
<evidence type="ECO:0000313" key="5">
    <source>
        <dbReference type="EMBL" id="KAF0928054.1"/>
    </source>
</evidence>
<keyword evidence="1" id="KW-1015">Disulfide bond</keyword>